<keyword evidence="1" id="KW-0472">Membrane</keyword>
<feature type="transmembrane region" description="Helical" evidence="1">
    <location>
        <begin position="27"/>
        <end position="51"/>
    </location>
</feature>
<protein>
    <submittedName>
        <fullName evidence="2">Uncharacterized protein</fullName>
    </submittedName>
</protein>
<dbReference type="STRING" id="56689.GCA_001291445_03065"/>
<sequence length="134" mass="14184">MALAGFSAIARIRSESAASFPGGTYALAIIFIASGLVAALLLIVGAAMLFMRKMPSRWLITAGCALVIGGTVISYGLHNAISEYEGGPRLGFLGLLFPILTIVLALRPSTVAWIQAKQNPVAPQYFPQYPPYQG</sequence>
<keyword evidence="1" id="KW-0812">Transmembrane</keyword>
<accession>A0A1A3GTM0</accession>
<organism evidence="2 3">
    <name type="scientific">Mycolicibacterium mucogenicum</name>
    <name type="common">Mycobacterium mucogenicum</name>
    <dbReference type="NCBI Taxonomy" id="56689"/>
    <lineage>
        <taxon>Bacteria</taxon>
        <taxon>Bacillati</taxon>
        <taxon>Actinomycetota</taxon>
        <taxon>Actinomycetes</taxon>
        <taxon>Mycobacteriales</taxon>
        <taxon>Mycobacteriaceae</taxon>
        <taxon>Mycolicibacterium</taxon>
    </lineage>
</organism>
<feature type="transmembrane region" description="Helical" evidence="1">
    <location>
        <begin position="90"/>
        <end position="107"/>
    </location>
</feature>
<evidence type="ECO:0000313" key="3">
    <source>
        <dbReference type="Proteomes" id="UP000093898"/>
    </source>
</evidence>
<name>A0A1A3GTM0_MYCMU</name>
<comment type="caution">
    <text evidence="2">The sequence shown here is derived from an EMBL/GenBank/DDBJ whole genome shotgun (WGS) entry which is preliminary data.</text>
</comment>
<dbReference type="AlphaFoldDB" id="A0A1A3GTM0"/>
<gene>
    <name evidence="2" type="ORF">A5630_29505</name>
</gene>
<feature type="transmembrane region" description="Helical" evidence="1">
    <location>
        <begin position="58"/>
        <end position="78"/>
    </location>
</feature>
<dbReference type="Proteomes" id="UP000093898">
    <property type="component" value="Unassembled WGS sequence"/>
</dbReference>
<evidence type="ECO:0000313" key="2">
    <source>
        <dbReference type="EMBL" id="OBJ38708.1"/>
    </source>
</evidence>
<reference evidence="2 3" key="1">
    <citation type="submission" date="2016-06" db="EMBL/GenBank/DDBJ databases">
        <authorList>
            <person name="Kjaerup R.B."/>
            <person name="Dalgaard T.S."/>
            <person name="Juul-Madsen H.R."/>
        </authorList>
    </citation>
    <scope>NUCLEOTIDE SEQUENCE [LARGE SCALE GENOMIC DNA]</scope>
    <source>
        <strain evidence="2 3">1127319.6</strain>
    </source>
</reference>
<keyword evidence="1" id="KW-1133">Transmembrane helix</keyword>
<evidence type="ECO:0000256" key="1">
    <source>
        <dbReference type="SAM" id="Phobius"/>
    </source>
</evidence>
<dbReference type="EMBL" id="LZLC01000196">
    <property type="protein sequence ID" value="OBJ38708.1"/>
    <property type="molecule type" value="Genomic_DNA"/>
</dbReference>
<proteinExistence type="predicted"/>